<dbReference type="InterPro" id="IPR036188">
    <property type="entry name" value="FAD/NAD-bd_sf"/>
</dbReference>
<organism evidence="7 8">
    <name type="scientific">Candidatus Bilophila faecipullorum</name>
    <dbReference type="NCBI Taxonomy" id="2838482"/>
    <lineage>
        <taxon>Bacteria</taxon>
        <taxon>Pseudomonadati</taxon>
        <taxon>Thermodesulfobacteriota</taxon>
        <taxon>Desulfovibrionia</taxon>
        <taxon>Desulfovibrionales</taxon>
        <taxon>Desulfovibrionaceae</taxon>
        <taxon>Bilophila</taxon>
    </lineage>
</organism>
<dbReference type="InterPro" id="IPR017896">
    <property type="entry name" value="4Fe4S_Fe-S-bd"/>
</dbReference>
<evidence type="ECO:0000256" key="3">
    <source>
        <dbReference type="ARBA" id="ARBA00023002"/>
    </source>
</evidence>
<dbReference type="InterPro" id="IPR051460">
    <property type="entry name" value="HdrC_iron-sulfur_subunit"/>
</dbReference>
<sequence>MEQADLRSWERQCTQEDMPKCRAACPLHMDVRPFLEHMAHGDVAGARKVMERYLPLPGVLGRICEHPCEGDCLRRELGGSIAVGALERACVSLSSPQTRLLPRPPKNKRVVVIGDGMAGLVAAWDLSRKGYPVELFYEGEKPGSGLLDAFKTLSLEVLEAELEVLRRGGVTLTRRRLEASLLEEAADARFVDVSCAPALAPARELIDPVTLLEAGTSPSVCFGGWPAPDGAKTPVAWAAEGRRAAMTMERQMTGVSLTASRENEGATATRLHTPLDGVAPWGRVEPLDEAGGYSSEEARTEAGRCLQCECLICVRECLYMQKYKAYPRVYARQMYNNAAIVKGHHQANTLINSCALCGQCEVLCPEGFSMADLCLSFRQDMVRRGMMPPSAHEFALEDMAVSNGPDCALTYAGSEAGRCEHVFFPGCQLAGGRGAQVLSVYEHLRGSLSGGVGLMLRCCGVPARWAGEEGLFAESLAALRREWESLGKPRVIAACASCCKTLREAAPDMVVVSLWEVLDAECPFETPALTCCDEAPVLSVHDPCSARHDEKWRGAVRSLLAKRGVRIEEPRLTGETTPCCGYGGLLWNVDPGLAASFAADRAAQLEHDAVASCIMCRDRLAAGGKPSLHMLDVLLPTEAPLSETARAKGPGLSARRAGRAALRSRVLERYCGQEAATPGDDGLVVRIALDVLERMEERHILREDAVRVVRHAEVTGDKFLNRDNGHFLASLRPVRVTFWVEYAVEEGVYIVHDAYCHRMEVPGTSTPEGRYEASRNPFHL</sequence>
<dbReference type="SUPFAM" id="SSF51905">
    <property type="entry name" value="FAD/NAD(P)-binding domain"/>
    <property type="match status" value="1"/>
</dbReference>
<dbReference type="Gene3D" id="1.10.1060.10">
    <property type="entry name" value="Alpha-helical ferredoxin"/>
    <property type="match status" value="2"/>
</dbReference>
<dbReference type="InterPro" id="IPR028261">
    <property type="entry name" value="DPD_II"/>
</dbReference>
<dbReference type="Proteomes" id="UP000824264">
    <property type="component" value="Unassembled WGS sequence"/>
</dbReference>
<proteinExistence type="predicted"/>
<keyword evidence="1" id="KW-0004">4Fe-4S</keyword>
<reference evidence="7" key="2">
    <citation type="submission" date="2021-04" db="EMBL/GenBank/DDBJ databases">
        <authorList>
            <person name="Gilroy R."/>
        </authorList>
    </citation>
    <scope>NUCLEOTIDE SEQUENCE</scope>
    <source>
        <strain evidence="7">ChiSxjej5B17-1746</strain>
    </source>
</reference>
<evidence type="ECO:0000256" key="2">
    <source>
        <dbReference type="ARBA" id="ARBA00022723"/>
    </source>
</evidence>
<evidence type="ECO:0000313" key="7">
    <source>
        <dbReference type="EMBL" id="HIW79594.1"/>
    </source>
</evidence>
<keyword evidence="3" id="KW-0560">Oxidoreductase</keyword>
<dbReference type="GO" id="GO:0016491">
    <property type="term" value="F:oxidoreductase activity"/>
    <property type="evidence" value="ECO:0007669"/>
    <property type="project" value="UniProtKB-KW"/>
</dbReference>
<keyword evidence="2" id="KW-0479">Metal-binding</keyword>
<reference evidence="7" key="1">
    <citation type="journal article" date="2021" name="PeerJ">
        <title>Extensive microbial diversity within the chicken gut microbiome revealed by metagenomics and culture.</title>
        <authorList>
            <person name="Gilroy R."/>
            <person name="Ravi A."/>
            <person name="Getino M."/>
            <person name="Pursley I."/>
            <person name="Horton D.L."/>
            <person name="Alikhan N.F."/>
            <person name="Baker D."/>
            <person name="Gharbi K."/>
            <person name="Hall N."/>
            <person name="Watson M."/>
            <person name="Adriaenssens E.M."/>
            <person name="Foster-Nyarko E."/>
            <person name="Jarju S."/>
            <person name="Secka A."/>
            <person name="Antonio M."/>
            <person name="Oren A."/>
            <person name="Chaudhuri R.R."/>
            <person name="La Ragione R."/>
            <person name="Hildebrand F."/>
            <person name="Pallen M.J."/>
        </authorList>
    </citation>
    <scope>NUCLEOTIDE SEQUENCE</scope>
    <source>
        <strain evidence="7">ChiSxjej5B17-1746</strain>
    </source>
</reference>
<protein>
    <submittedName>
        <fullName evidence="7">4Fe-4S dicluster domain-containing protein</fullName>
    </submittedName>
</protein>
<comment type="caution">
    <text evidence="7">The sequence shown here is derived from an EMBL/GenBank/DDBJ whole genome shotgun (WGS) entry which is preliminary data.</text>
</comment>
<dbReference type="InterPro" id="IPR004017">
    <property type="entry name" value="Cys_rich_dom"/>
</dbReference>
<dbReference type="InterPro" id="IPR009051">
    <property type="entry name" value="Helical_ferredxn"/>
</dbReference>
<dbReference type="PROSITE" id="PS51379">
    <property type="entry name" value="4FE4S_FER_2"/>
    <property type="match status" value="1"/>
</dbReference>
<evidence type="ECO:0000256" key="4">
    <source>
        <dbReference type="ARBA" id="ARBA00023004"/>
    </source>
</evidence>
<dbReference type="InterPro" id="IPR017900">
    <property type="entry name" value="4Fe4S_Fe_S_CS"/>
</dbReference>
<dbReference type="Pfam" id="PF13534">
    <property type="entry name" value="Fer4_17"/>
    <property type="match status" value="1"/>
</dbReference>
<evidence type="ECO:0000313" key="8">
    <source>
        <dbReference type="Proteomes" id="UP000824264"/>
    </source>
</evidence>
<dbReference type="NCBIfam" id="NF045663">
    <property type="entry name" value="diclust_near_Sec"/>
    <property type="match status" value="1"/>
</dbReference>
<dbReference type="EMBL" id="DXGI01000397">
    <property type="protein sequence ID" value="HIW79594.1"/>
    <property type="molecule type" value="Genomic_DNA"/>
</dbReference>
<evidence type="ECO:0000256" key="1">
    <source>
        <dbReference type="ARBA" id="ARBA00022485"/>
    </source>
</evidence>
<dbReference type="PANTHER" id="PTHR43255">
    <property type="entry name" value="IRON-SULFUR-BINDING OXIDOREDUCTASE FADF-RELATED-RELATED"/>
    <property type="match status" value="1"/>
</dbReference>
<evidence type="ECO:0000259" key="6">
    <source>
        <dbReference type="PROSITE" id="PS51379"/>
    </source>
</evidence>
<dbReference type="PROSITE" id="PS00198">
    <property type="entry name" value="4FE4S_FER_1"/>
    <property type="match status" value="1"/>
</dbReference>
<evidence type="ECO:0000256" key="5">
    <source>
        <dbReference type="ARBA" id="ARBA00023014"/>
    </source>
</evidence>
<accession>A0A9D1R1K8</accession>
<dbReference type="SUPFAM" id="SSF46548">
    <property type="entry name" value="alpha-helical ferredoxin"/>
    <property type="match status" value="1"/>
</dbReference>
<dbReference type="PANTHER" id="PTHR43255:SF1">
    <property type="entry name" value="IRON-SULFUR-BINDING OXIDOREDUCTASE FADF-RELATED"/>
    <property type="match status" value="1"/>
</dbReference>
<dbReference type="GO" id="GO:0005886">
    <property type="term" value="C:plasma membrane"/>
    <property type="evidence" value="ECO:0007669"/>
    <property type="project" value="TreeGrafter"/>
</dbReference>
<dbReference type="AlphaFoldDB" id="A0A9D1R1K8"/>
<gene>
    <name evidence="7" type="ORF">H9874_10705</name>
</gene>
<dbReference type="Pfam" id="PF02754">
    <property type="entry name" value="CCG"/>
    <property type="match status" value="2"/>
</dbReference>
<keyword evidence="4" id="KW-0408">Iron</keyword>
<feature type="domain" description="4Fe-4S ferredoxin-type" evidence="6">
    <location>
        <begin position="343"/>
        <end position="373"/>
    </location>
</feature>
<dbReference type="GO" id="GO:0046872">
    <property type="term" value="F:metal ion binding"/>
    <property type="evidence" value="ECO:0007669"/>
    <property type="project" value="UniProtKB-KW"/>
</dbReference>
<dbReference type="Pfam" id="PF14691">
    <property type="entry name" value="Fer4_20"/>
    <property type="match status" value="1"/>
</dbReference>
<name>A0A9D1R1K8_9BACT</name>
<keyword evidence="5" id="KW-0411">Iron-sulfur</keyword>
<dbReference type="GO" id="GO:0051539">
    <property type="term" value="F:4 iron, 4 sulfur cluster binding"/>
    <property type="evidence" value="ECO:0007669"/>
    <property type="project" value="UniProtKB-KW"/>
</dbReference>
<dbReference type="Gene3D" id="3.50.50.60">
    <property type="entry name" value="FAD/NAD(P)-binding domain"/>
    <property type="match status" value="1"/>
</dbReference>